<reference evidence="15 16" key="1">
    <citation type="submission" date="2015-06" db="EMBL/GenBank/DDBJ databases">
        <title>Talaromyces atroroseus IBT 11181 draft genome.</title>
        <authorList>
            <person name="Rasmussen K.B."/>
            <person name="Rasmussen S."/>
            <person name="Petersen B."/>
            <person name="Sicheritz-Ponten T."/>
            <person name="Mortensen U.H."/>
            <person name="Thrane U."/>
        </authorList>
    </citation>
    <scope>NUCLEOTIDE SEQUENCE [LARGE SCALE GENOMIC DNA]</scope>
    <source>
        <strain evidence="15 16">IBT 11181</strain>
    </source>
</reference>
<evidence type="ECO:0000256" key="10">
    <source>
        <dbReference type="ARBA" id="ARBA00023065"/>
    </source>
</evidence>
<evidence type="ECO:0000256" key="4">
    <source>
        <dbReference type="ARBA" id="ARBA00022448"/>
    </source>
</evidence>
<keyword evidence="5" id="KW-1003">Cell membrane</keyword>
<dbReference type="InterPro" id="IPR051410">
    <property type="entry name" value="Ferric/Cupric_Reductase"/>
</dbReference>
<keyword evidence="6 13" id="KW-0812">Transmembrane</keyword>
<dbReference type="RefSeq" id="XP_020120999.1">
    <property type="nucleotide sequence ID" value="XM_020266066.1"/>
</dbReference>
<keyword evidence="10" id="KW-0406">Ion transport</keyword>
<dbReference type="GO" id="GO:0052851">
    <property type="term" value="F:ferric-chelate reductase (NADPH) activity"/>
    <property type="evidence" value="ECO:0007669"/>
    <property type="project" value="UniProtKB-EC"/>
</dbReference>
<evidence type="ECO:0000256" key="6">
    <source>
        <dbReference type="ARBA" id="ARBA00022692"/>
    </source>
</evidence>
<dbReference type="GO" id="GO:0006879">
    <property type="term" value="P:intracellular iron ion homeostasis"/>
    <property type="evidence" value="ECO:0007669"/>
    <property type="project" value="TreeGrafter"/>
</dbReference>
<dbReference type="InterPro" id="IPR013112">
    <property type="entry name" value="FAD-bd_8"/>
</dbReference>
<dbReference type="EC" id="1.16.1.9" evidence="3"/>
<evidence type="ECO:0000256" key="11">
    <source>
        <dbReference type="ARBA" id="ARBA00023136"/>
    </source>
</evidence>
<comment type="subcellular location">
    <subcellularLocation>
        <location evidence="1">Cell membrane</location>
        <topology evidence="1">Multi-pass membrane protein</topology>
    </subcellularLocation>
</comment>
<feature type="transmembrane region" description="Helical" evidence="13">
    <location>
        <begin position="100"/>
        <end position="124"/>
    </location>
</feature>
<keyword evidence="4" id="KW-0813">Transport</keyword>
<evidence type="ECO:0000256" key="2">
    <source>
        <dbReference type="ARBA" id="ARBA00006278"/>
    </source>
</evidence>
<organism evidence="15 16">
    <name type="scientific">Talaromyces atroroseus</name>
    <dbReference type="NCBI Taxonomy" id="1441469"/>
    <lineage>
        <taxon>Eukaryota</taxon>
        <taxon>Fungi</taxon>
        <taxon>Dikarya</taxon>
        <taxon>Ascomycota</taxon>
        <taxon>Pezizomycotina</taxon>
        <taxon>Eurotiomycetes</taxon>
        <taxon>Eurotiomycetidae</taxon>
        <taxon>Eurotiales</taxon>
        <taxon>Trichocomaceae</taxon>
        <taxon>Talaromyces</taxon>
        <taxon>Talaromyces sect. Trachyspermi</taxon>
    </lineage>
</organism>
<evidence type="ECO:0000256" key="1">
    <source>
        <dbReference type="ARBA" id="ARBA00004651"/>
    </source>
</evidence>
<dbReference type="PROSITE" id="PS51384">
    <property type="entry name" value="FAD_FR"/>
    <property type="match status" value="1"/>
</dbReference>
<protein>
    <recommendedName>
        <fullName evidence="3">ferric-chelate reductase (NADPH)</fullName>
        <ecNumber evidence="3">1.16.1.9</ecNumber>
    </recommendedName>
</protein>
<accession>A0A225AUA7</accession>
<dbReference type="AlphaFoldDB" id="A0A225AUA7"/>
<feature type="transmembrane region" description="Helical" evidence="13">
    <location>
        <begin position="55"/>
        <end position="79"/>
    </location>
</feature>
<evidence type="ECO:0000256" key="13">
    <source>
        <dbReference type="SAM" id="Phobius"/>
    </source>
</evidence>
<dbReference type="InterPro" id="IPR039261">
    <property type="entry name" value="FNR_nucleotide-bd"/>
</dbReference>
<dbReference type="Pfam" id="PF08022">
    <property type="entry name" value="FAD_binding_8"/>
    <property type="match status" value="1"/>
</dbReference>
<dbReference type="GO" id="GO:0005886">
    <property type="term" value="C:plasma membrane"/>
    <property type="evidence" value="ECO:0007669"/>
    <property type="project" value="UniProtKB-SubCell"/>
</dbReference>
<evidence type="ECO:0000256" key="8">
    <source>
        <dbReference type="ARBA" id="ARBA00022989"/>
    </source>
</evidence>
<keyword evidence="11 13" id="KW-0472">Membrane</keyword>
<evidence type="ECO:0000259" key="14">
    <source>
        <dbReference type="PROSITE" id="PS51384"/>
    </source>
</evidence>
<dbReference type="SFLD" id="SFLDG01168">
    <property type="entry name" value="Ferric_reductase_subgroup_(FRE"/>
    <property type="match status" value="1"/>
</dbReference>
<evidence type="ECO:0000313" key="15">
    <source>
        <dbReference type="EMBL" id="OKL60878.1"/>
    </source>
</evidence>
<dbReference type="InterPro" id="IPR013130">
    <property type="entry name" value="Fe3_Rdtase_TM_dom"/>
</dbReference>
<dbReference type="OrthoDB" id="17725at2759"/>
<dbReference type="InterPro" id="IPR017927">
    <property type="entry name" value="FAD-bd_FR_type"/>
</dbReference>
<dbReference type="SUPFAM" id="SSF63380">
    <property type="entry name" value="Riboflavin synthase domain-like"/>
    <property type="match status" value="1"/>
</dbReference>
<dbReference type="InterPro" id="IPR017938">
    <property type="entry name" value="Riboflavin_synthase-like_b-brl"/>
</dbReference>
<dbReference type="CDD" id="cd06186">
    <property type="entry name" value="NOX_Duox_like_FAD_NADP"/>
    <property type="match status" value="1"/>
</dbReference>
<proteinExistence type="inferred from homology"/>
<feature type="domain" description="FAD-binding FR-type" evidence="14">
    <location>
        <begin position="267"/>
        <end position="383"/>
    </location>
</feature>
<dbReference type="Proteomes" id="UP000214365">
    <property type="component" value="Unassembled WGS sequence"/>
</dbReference>
<evidence type="ECO:0000313" key="16">
    <source>
        <dbReference type="Proteomes" id="UP000214365"/>
    </source>
</evidence>
<dbReference type="PANTHER" id="PTHR32361">
    <property type="entry name" value="FERRIC/CUPRIC REDUCTASE TRANSMEMBRANE COMPONENT"/>
    <property type="match status" value="1"/>
</dbReference>
<comment type="caution">
    <text evidence="15">The sequence shown here is derived from an EMBL/GenBank/DDBJ whole genome shotgun (WGS) entry which is preliminary data.</text>
</comment>
<comment type="catalytic activity">
    <reaction evidence="12">
        <text>2 a Fe(II)-siderophore + NADP(+) + H(+) = 2 a Fe(III)-siderophore + NADPH</text>
        <dbReference type="Rhea" id="RHEA:28795"/>
        <dbReference type="Rhea" id="RHEA-COMP:11342"/>
        <dbReference type="Rhea" id="RHEA-COMP:11344"/>
        <dbReference type="ChEBI" id="CHEBI:15378"/>
        <dbReference type="ChEBI" id="CHEBI:29033"/>
        <dbReference type="ChEBI" id="CHEBI:29034"/>
        <dbReference type="ChEBI" id="CHEBI:57783"/>
        <dbReference type="ChEBI" id="CHEBI:58349"/>
        <dbReference type="EC" id="1.16.1.9"/>
    </reaction>
</comment>
<evidence type="ECO:0000256" key="7">
    <source>
        <dbReference type="ARBA" id="ARBA00022982"/>
    </source>
</evidence>
<feature type="transmembrane region" description="Helical" evidence="13">
    <location>
        <begin position="224"/>
        <end position="242"/>
    </location>
</feature>
<keyword evidence="7" id="KW-0249">Electron transport</keyword>
<feature type="transmembrane region" description="Helical" evidence="13">
    <location>
        <begin position="156"/>
        <end position="178"/>
    </location>
</feature>
<feature type="transmembrane region" description="Helical" evidence="13">
    <location>
        <begin position="190"/>
        <end position="212"/>
    </location>
</feature>
<keyword evidence="16" id="KW-1185">Reference proteome</keyword>
<dbReference type="STRING" id="1441469.A0A225AUA7"/>
<sequence length="567" mass="64279">MLAIADFTARTQYMISDLAKAKVIPEIHLIWDGIRKRQYWVFWYQADHRYGLPTVAFFLVAIALFTLGHWVSVFAPRFSKKKSGWPRVMAIFRILSYKRWWVMARSTHSIGALLLAAAGVVFFLDPDESSILAAKANPIALLTGISHEKLTSWHNWVAWAMFVLALVHTFPFIVYHTWKGDLVVQWNDGGVWVTGVVALLAQAWLTFASVPWLRNRYYEFFKSMHHLAALVFIIFLFFHCDFRLSSWDYFIATTVLYSLSWCYSQCRTYFEYGVSHKARLQRETNDMLKVTINTSTAHWTVGQHVFLRFLAGGVLHMLATHPFTICSIPKSEIVGATNTLVFYIRPRGGLTKSLMAQATNARLSVSDQCLVVGGGAGAGFTLSFIEHYIRYQETTGGANRGLKVIIATRELDMRLWYNEALRNISTRYSGLKNAVAGLSIDIHETGQNNRLGDVETRHLDVEKAFNSTTSQLHNEHDDAKQVNKLREDSSSITKMFNVTFFRGRPNMPLSVQQFVAREECITTGLIVCGPSSMAYDVGEAAVSAQQQIIKGEISAKEVWFHAEGFSY</sequence>
<dbReference type="GeneID" id="31003488"/>
<dbReference type="InterPro" id="IPR013121">
    <property type="entry name" value="Fe_red_NAD-bd_6"/>
</dbReference>
<evidence type="ECO:0000256" key="12">
    <source>
        <dbReference type="ARBA" id="ARBA00048483"/>
    </source>
</evidence>
<dbReference type="Pfam" id="PF08030">
    <property type="entry name" value="NAD_binding_6"/>
    <property type="match status" value="1"/>
</dbReference>
<keyword evidence="8 13" id="KW-1133">Transmembrane helix</keyword>
<evidence type="ECO:0000256" key="9">
    <source>
        <dbReference type="ARBA" id="ARBA00023002"/>
    </source>
</evidence>
<dbReference type="Gene3D" id="3.40.50.80">
    <property type="entry name" value="Nucleotide-binding domain of ferredoxin-NADP reductase (FNR) module"/>
    <property type="match status" value="1"/>
</dbReference>
<comment type="similarity">
    <text evidence="2">Belongs to the ferric reductase (FRE) family.</text>
</comment>
<evidence type="ECO:0000256" key="3">
    <source>
        <dbReference type="ARBA" id="ARBA00012668"/>
    </source>
</evidence>
<dbReference type="GO" id="GO:0006826">
    <property type="term" value="P:iron ion transport"/>
    <property type="evidence" value="ECO:0007669"/>
    <property type="project" value="TreeGrafter"/>
</dbReference>
<dbReference type="GO" id="GO:0015677">
    <property type="term" value="P:copper ion import"/>
    <property type="evidence" value="ECO:0007669"/>
    <property type="project" value="TreeGrafter"/>
</dbReference>
<dbReference type="Pfam" id="PF01794">
    <property type="entry name" value="Ferric_reduct"/>
    <property type="match status" value="1"/>
</dbReference>
<dbReference type="SFLD" id="SFLDS00052">
    <property type="entry name" value="Ferric_Reductase_Domain"/>
    <property type="match status" value="1"/>
</dbReference>
<name>A0A225AUA7_TALAT</name>
<dbReference type="EMBL" id="LFMY01000004">
    <property type="protein sequence ID" value="OKL60878.1"/>
    <property type="molecule type" value="Genomic_DNA"/>
</dbReference>
<evidence type="ECO:0000256" key="5">
    <source>
        <dbReference type="ARBA" id="ARBA00022475"/>
    </source>
</evidence>
<gene>
    <name evidence="15" type="ORF">UA08_03733</name>
</gene>
<keyword evidence="9" id="KW-0560">Oxidoreductase</keyword>